<dbReference type="EMBL" id="JADKNH010000001">
    <property type="protein sequence ID" value="MBF4691917.1"/>
    <property type="molecule type" value="Genomic_DNA"/>
</dbReference>
<comment type="caution">
    <text evidence="4">The sequence shown here is derived from an EMBL/GenBank/DDBJ whole genome shotgun (WGS) entry which is preliminary data.</text>
</comment>
<accession>A0ABR9ZN67</accession>
<evidence type="ECO:0000256" key="2">
    <source>
        <dbReference type="SAM" id="Phobius"/>
    </source>
</evidence>
<feature type="transmembrane region" description="Helical" evidence="2">
    <location>
        <begin position="93"/>
        <end position="113"/>
    </location>
</feature>
<feature type="transmembrane region" description="Helical" evidence="2">
    <location>
        <begin position="272"/>
        <end position="290"/>
    </location>
</feature>
<dbReference type="RefSeq" id="WP_194700147.1">
    <property type="nucleotide sequence ID" value="NZ_JADKNH010000001.1"/>
</dbReference>
<dbReference type="InterPro" id="IPR037185">
    <property type="entry name" value="EmrE-like"/>
</dbReference>
<gene>
    <name evidence="4" type="ORF">ISU02_02250</name>
</gene>
<feature type="domain" description="EamA" evidence="3">
    <location>
        <begin position="154"/>
        <end position="287"/>
    </location>
</feature>
<evidence type="ECO:0000259" key="3">
    <source>
        <dbReference type="Pfam" id="PF00892"/>
    </source>
</evidence>
<dbReference type="InterPro" id="IPR000620">
    <property type="entry name" value="EamA_dom"/>
</dbReference>
<comment type="similarity">
    <text evidence="1">Belongs to the EamA transporter family.</text>
</comment>
<name>A0ABR9ZN67_9FIRM</name>
<evidence type="ECO:0000256" key="1">
    <source>
        <dbReference type="ARBA" id="ARBA00007362"/>
    </source>
</evidence>
<proteinExistence type="inferred from homology"/>
<feature type="transmembrane region" description="Helical" evidence="2">
    <location>
        <begin position="213"/>
        <end position="232"/>
    </location>
</feature>
<feature type="transmembrane region" description="Helical" evidence="2">
    <location>
        <begin position="125"/>
        <end position="143"/>
    </location>
</feature>
<reference evidence="4 5" key="1">
    <citation type="submission" date="2020-11" db="EMBL/GenBank/DDBJ databases">
        <title>Fusibacter basophilias sp. nov.</title>
        <authorList>
            <person name="Qiu D."/>
        </authorList>
    </citation>
    <scope>NUCLEOTIDE SEQUENCE [LARGE SCALE GENOMIC DNA]</scope>
    <source>
        <strain evidence="4 5">Q10-2</strain>
    </source>
</reference>
<feature type="transmembrane region" description="Helical" evidence="2">
    <location>
        <begin position="183"/>
        <end position="201"/>
    </location>
</feature>
<dbReference type="Pfam" id="PF00892">
    <property type="entry name" value="EamA"/>
    <property type="match status" value="2"/>
</dbReference>
<sequence>MTPFNNGYISVAIAAVFWGTIGLFVKILGGMGLSIEAIVFIRLFYGCLILALIMYMKSGSYFKVDLKGLALLAFMGVFTQAAFNLVYFKTIEVIGVASAAVLVYVAPVLITLLSRLIFKEVLNPFKKIGLVICLLGAFMAITGGRMETLNMDQKGILLGLLSAVIYAMLSITSKIAIERYDPLTVVFYSFLFGTMAISPFVPHEDFMMMFSKLDMIMLSFTMGLVPAAFAYFSYFRGIGQKIDLSIVGIISTLELLVSVLIGRLFLNESITALKMVGLSLIMLSIFISQYQGHKVNKKLV</sequence>
<feature type="transmembrane region" description="Helical" evidence="2">
    <location>
        <begin position="155"/>
        <end position="171"/>
    </location>
</feature>
<feature type="transmembrane region" description="Helical" evidence="2">
    <location>
        <begin position="68"/>
        <end position="87"/>
    </location>
</feature>
<dbReference type="Proteomes" id="UP000614200">
    <property type="component" value="Unassembled WGS sequence"/>
</dbReference>
<dbReference type="SUPFAM" id="SSF103481">
    <property type="entry name" value="Multidrug resistance efflux transporter EmrE"/>
    <property type="match status" value="2"/>
</dbReference>
<feature type="transmembrane region" description="Helical" evidence="2">
    <location>
        <begin position="37"/>
        <end position="56"/>
    </location>
</feature>
<protein>
    <submittedName>
        <fullName evidence="4">EamA family transporter</fullName>
    </submittedName>
</protein>
<feature type="domain" description="EamA" evidence="3">
    <location>
        <begin position="7"/>
        <end position="141"/>
    </location>
</feature>
<keyword evidence="2" id="KW-0472">Membrane</keyword>
<keyword evidence="2" id="KW-0812">Transmembrane</keyword>
<feature type="transmembrane region" description="Helical" evidence="2">
    <location>
        <begin position="7"/>
        <end position="25"/>
    </location>
</feature>
<dbReference type="PANTHER" id="PTHR22911:SF79">
    <property type="entry name" value="MOBA-LIKE NTP TRANSFERASE DOMAIN-CONTAINING PROTEIN"/>
    <property type="match status" value="1"/>
</dbReference>
<dbReference type="PANTHER" id="PTHR22911">
    <property type="entry name" value="ACYL-MALONYL CONDENSING ENZYME-RELATED"/>
    <property type="match status" value="1"/>
</dbReference>
<keyword evidence="2" id="KW-1133">Transmembrane helix</keyword>
<evidence type="ECO:0000313" key="5">
    <source>
        <dbReference type="Proteomes" id="UP000614200"/>
    </source>
</evidence>
<organism evidence="4 5">
    <name type="scientific">Fusibacter ferrireducens</name>
    <dbReference type="NCBI Taxonomy" id="2785058"/>
    <lineage>
        <taxon>Bacteria</taxon>
        <taxon>Bacillati</taxon>
        <taxon>Bacillota</taxon>
        <taxon>Clostridia</taxon>
        <taxon>Eubacteriales</taxon>
        <taxon>Eubacteriales Family XII. Incertae Sedis</taxon>
        <taxon>Fusibacter</taxon>
    </lineage>
</organism>
<evidence type="ECO:0000313" key="4">
    <source>
        <dbReference type="EMBL" id="MBF4691917.1"/>
    </source>
</evidence>
<keyword evidence="5" id="KW-1185">Reference proteome</keyword>
<feature type="transmembrane region" description="Helical" evidence="2">
    <location>
        <begin position="244"/>
        <end position="266"/>
    </location>
</feature>